<keyword evidence="2" id="KW-0812">Transmembrane</keyword>
<keyword evidence="4" id="KW-1185">Reference proteome</keyword>
<gene>
    <name evidence="3" type="ORF">HF519_12080</name>
</gene>
<dbReference type="EMBL" id="JAAXKZ010000036">
    <property type="protein sequence ID" value="NMH92296.1"/>
    <property type="molecule type" value="Genomic_DNA"/>
</dbReference>
<comment type="caution">
    <text evidence="3">The sequence shown here is derived from an EMBL/GenBank/DDBJ whole genome shotgun (WGS) entry which is preliminary data.</text>
</comment>
<name>A0A848DIC7_9PSEU</name>
<protein>
    <submittedName>
        <fullName evidence="3">Uncharacterized protein</fullName>
    </submittedName>
</protein>
<feature type="transmembrane region" description="Helical" evidence="2">
    <location>
        <begin position="64"/>
        <end position="83"/>
    </location>
</feature>
<organism evidence="3 4">
    <name type="scientific">Pseudonocardia bannensis</name>
    <dbReference type="NCBI Taxonomy" id="630973"/>
    <lineage>
        <taxon>Bacteria</taxon>
        <taxon>Bacillati</taxon>
        <taxon>Actinomycetota</taxon>
        <taxon>Actinomycetes</taxon>
        <taxon>Pseudonocardiales</taxon>
        <taxon>Pseudonocardiaceae</taxon>
        <taxon>Pseudonocardia</taxon>
    </lineage>
</organism>
<reference evidence="3 4" key="1">
    <citation type="submission" date="2020-04" db="EMBL/GenBank/DDBJ databases">
        <authorList>
            <person name="Klaysubun C."/>
            <person name="Duangmal K."/>
            <person name="Lipun K."/>
        </authorList>
    </citation>
    <scope>NUCLEOTIDE SEQUENCE [LARGE SCALE GENOMIC DNA]</scope>
    <source>
        <strain evidence="3 4">DSM 45300</strain>
    </source>
</reference>
<evidence type="ECO:0000313" key="3">
    <source>
        <dbReference type="EMBL" id="NMH92296.1"/>
    </source>
</evidence>
<dbReference type="AlphaFoldDB" id="A0A848DIC7"/>
<dbReference type="Proteomes" id="UP000586918">
    <property type="component" value="Unassembled WGS sequence"/>
</dbReference>
<sequence>MTTVGVPRSRRTLPRTPGGELTLEPPPEPERIVPAGVLARLLPMVMLAGSVGFIAVLGPQNPTSWLFGGMFAISTLGMVLSGAGGRGGA</sequence>
<evidence type="ECO:0000256" key="1">
    <source>
        <dbReference type="SAM" id="MobiDB-lite"/>
    </source>
</evidence>
<proteinExistence type="predicted"/>
<feature type="region of interest" description="Disordered" evidence="1">
    <location>
        <begin position="1"/>
        <end position="29"/>
    </location>
</feature>
<keyword evidence="2" id="KW-0472">Membrane</keyword>
<evidence type="ECO:0000256" key="2">
    <source>
        <dbReference type="SAM" id="Phobius"/>
    </source>
</evidence>
<accession>A0A848DIC7</accession>
<feature type="non-terminal residue" evidence="3">
    <location>
        <position position="89"/>
    </location>
</feature>
<feature type="transmembrane region" description="Helical" evidence="2">
    <location>
        <begin position="37"/>
        <end position="58"/>
    </location>
</feature>
<keyword evidence="2" id="KW-1133">Transmembrane helix</keyword>
<dbReference type="RefSeq" id="WP_169413014.1">
    <property type="nucleotide sequence ID" value="NZ_JAAXKZ010000036.1"/>
</dbReference>
<evidence type="ECO:0000313" key="4">
    <source>
        <dbReference type="Proteomes" id="UP000586918"/>
    </source>
</evidence>